<feature type="compositionally biased region" description="Low complexity" evidence="1">
    <location>
        <begin position="96"/>
        <end position="107"/>
    </location>
</feature>
<sequence length="107" mass="11623">MRLVARMKETGSTRSETCGLCGAALLVAARTAQLQQPSGRGRGPKGEALEGTIRKSLGTSRTTASSRLTIDEFLKIDLEQEHDPPSFNDAKKKSKQQTTSTQDRFGQ</sequence>
<protein>
    <submittedName>
        <fullName evidence="2">Transcription factor IIIB 90 kDa subunit</fullName>
    </submittedName>
</protein>
<gene>
    <name evidence="2" type="ORF">GBAR_LOCUS10331</name>
</gene>
<evidence type="ECO:0000313" key="2">
    <source>
        <dbReference type="EMBL" id="CAI8016914.1"/>
    </source>
</evidence>
<organism evidence="2 3">
    <name type="scientific">Geodia barretti</name>
    <name type="common">Barrett's horny sponge</name>
    <dbReference type="NCBI Taxonomy" id="519541"/>
    <lineage>
        <taxon>Eukaryota</taxon>
        <taxon>Metazoa</taxon>
        <taxon>Porifera</taxon>
        <taxon>Demospongiae</taxon>
        <taxon>Heteroscleromorpha</taxon>
        <taxon>Tetractinellida</taxon>
        <taxon>Astrophorina</taxon>
        <taxon>Geodiidae</taxon>
        <taxon>Geodia</taxon>
    </lineage>
</organism>
<reference evidence="2" key="1">
    <citation type="submission" date="2023-03" db="EMBL/GenBank/DDBJ databases">
        <authorList>
            <person name="Steffen K."/>
            <person name="Cardenas P."/>
        </authorList>
    </citation>
    <scope>NUCLEOTIDE SEQUENCE</scope>
</reference>
<proteinExistence type="predicted"/>
<dbReference type="AlphaFoldDB" id="A0AA35WDV6"/>
<accession>A0AA35WDV6</accession>
<feature type="region of interest" description="Disordered" evidence="1">
    <location>
        <begin position="76"/>
        <end position="107"/>
    </location>
</feature>
<keyword evidence="3" id="KW-1185">Reference proteome</keyword>
<evidence type="ECO:0000313" key="3">
    <source>
        <dbReference type="Proteomes" id="UP001174909"/>
    </source>
</evidence>
<feature type="region of interest" description="Disordered" evidence="1">
    <location>
        <begin position="33"/>
        <end position="64"/>
    </location>
</feature>
<evidence type="ECO:0000256" key="1">
    <source>
        <dbReference type="SAM" id="MobiDB-lite"/>
    </source>
</evidence>
<comment type="caution">
    <text evidence="2">The sequence shown here is derived from an EMBL/GenBank/DDBJ whole genome shotgun (WGS) entry which is preliminary data.</text>
</comment>
<dbReference type="EMBL" id="CASHTH010001570">
    <property type="protein sequence ID" value="CAI8016914.1"/>
    <property type="molecule type" value="Genomic_DNA"/>
</dbReference>
<dbReference type="Proteomes" id="UP001174909">
    <property type="component" value="Unassembled WGS sequence"/>
</dbReference>
<name>A0AA35WDV6_GEOBA</name>